<comment type="caution">
    <text evidence="13">The sequence shown here is derived from an EMBL/GenBank/DDBJ whole genome shotgun (WGS) entry which is preliminary data.</text>
</comment>
<evidence type="ECO:0000256" key="11">
    <source>
        <dbReference type="SAM" id="Phobius"/>
    </source>
</evidence>
<evidence type="ECO:0000256" key="7">
    <source>
        <dbReference type="ARBA" id="ARBA00022927"/>
    </source>
</evidence>
<keyword evidence="14" id="KW-1185">Reference proteome</keyword>
<dbReference type="GO" id="GO:0031992">
    <property type="term" value="F:energy transducer activity"/>
    <property type="evidence" value="ECO:0007669"/>
    <property type="project" value="TreeGrafter"/>
</dbReference>
<evidence type="ECO:0000256" key="10">
    <source>
        <dbReference type="SAM" id="MobiDB-lite"/>
    </source>
</evidence>
<keyword evidence="7" id="KW-0653">Protein transport</keyword>
<protein>
    <submittedName>
        <fullName evidence="13">Energy transducer TonB</fullName>
    </submittedName>
</protein>
<evidence type="ECO:0000256" key="2">
    <source>
        <dbReference type="ARBA" id="ARBA00006555"/>
    </source>
</evidence>
<feature type="domain" description="TonB C-terminal" evidence="12">
    <location>
        <begin position="156"/>
        <end position="250"/>
    </location>
</feature>
<dbReference type="OrthoDB" id="7390536at2"/>
<keyword evidence="3" id="KW-0813">Transport</keyword>
<keyword evidence="4" id="KW-1003">Cell membrane</keyword>
<evidence type="ECO:0000256" key="6">
    <source>
        <dbReference type="ARBA" id="ARBA00022692"/>
    </source>
</evidence>
<feature type="compositionally biased region" description="Low complexity" evidence="10">
    <location>
        <begin position="109"/>
        <end position="131"/>
    </location>
</feature>
<name>A0A502CCL8_9SPHN</name>
<dbReference type="Proteomes" id="UP000318413">
    <property type="component" value="Unassembled WGS sequence"/>
</dbReference>
<feature type="transmembrane region" description="Helical" evidence="11">
    <location>
        <begin position="20"/>
        <end position="42"/>
    </location>
</feature>
<dbReference type="PANTHER" id="PTHR33446">
    <property type="entry name" value="PROTEIN TONB-RELATED"/>
    <property type="match status" value="1"/>
</dbReference>
<evidence type="ECO:0000256" key="1">
    <source>
        <dbReference type="ARBA" id="ARBA00004383"/>
    </source>
</evidence>
<dbReference type="Pfam" id="PF03544">
    <property type="entry name" value="TonB_C"/>
    <property type="match status" value="1"/>
</dbReference>
<evidence type="ECO:0000256" key="3">
    <source>
        <dbReference type="ARBA" id="ARBA00022448"/>
    </source>
</evidence>
<dbReference type="PROSITE" id="PS52015">
    <property type="entry name" value="TONB_CTD"/>
    <property type="match status" value="1"/>
</dbReference>
<keyword evidence="9 11" id="KW-0472">Membrane</keyword>
<dbReference type="Gene3D" id="3.30.1150.10">
    <property type="match status" value="1"/>
</dbReference>
<dbReference type="NCBIfam" id="TIGR01352">
    <property type="entry name" value="tonB_Cterm"/>
    <property type="match status" value="1"/>
</dbReference>
<evidence type="ECO:0000313" key="14">
    <source>
        <dbReference type="Proteomes" id="UP000318413"/>
    </source>
</evidence>
<comment type="subcellular location">
    <subcellularLocation>
        <location evidence="1">Cell inner membrane</location>
        <topology evidence="1">Single-pass membrane protein</topology>
        <orientation evidence="1">Periplasmic side</orientation>
    </subcellularLocation>
</comment>
<reference evidence="13 14" key="1">
    <citation type="journal article" date="2019" name="Environ. Microbiol.">
        <title>Species interactions and distinct microbial communities in high Arctic permafrost affected cryosols are associated with the CH4 and CO2 gas fluxes.</title>
        <authorList>
            <person name="Altshuler I."/>
            <person name="Hamel J."/>
            <person name="Turney S."/>
            <person name="Magnuson E."/>
            <person name="Levesque R."/>
            <person name="Greer C."/>
            <person name="Whyte L.G."/>
        </authorList>
    </citation>
    <scope>NUCLEOTIDE SEQUENCE [LARGE SCALE GENOMIC DNA]</scope>
    <source>
        <strain evidence="13 14">S5.1</strain>
    </source>
</reference>
<dbReference type="GO" id="GO:0098797">
    <property type="term" value="C:plasma membrane protein complex"/>
    <property type="evidence" value="ECO:0007669"/>
    <property type="project" value="TreeGrafter"/>
</dbReference>
<dbReference type="InterPro" id="IPR037682">
    <property type="entry name" value="TonB_C"/>
</dbReference>
<dbReference type="RefSeq" id="WP_140872107.1">
    <property type="nucleotide sequence ID" value="NZ_RCZK01000009.1"/>
</dbReference>
<evidence type="ECO:0000256" key="4">
    <source>
        <dbReference type="ARBA" id="ARBA00022475"/>
    </source>
</evidence>
<feature type="region of interest" description="Disordered" evidence="10">
    <location>
        <begin position="96"/>
        <end position="159"/>
    </location>
</feature>
<evidence type="ECO:0000256" key="9">
    <source>
        <dbReference type="ARBA" id="ARBA00023136"/>
    </source>
</evidence>
<evidence type="ECO:0000256" key="8">
    <source>
        <dbReference type="ARBA" id="ARBA00022989"/>
    </source>
</evidence>
<proteinExistence type="inferred from homology"/>
<keyword evidence="8 11" id="KW-1133">Transmembrane helix</keyword>
<feature type="compositionally biased region" description="Pro residues" evidence="10">
    <location>
        <begin position="96"/>
        <end position="108"/>
    </location>
</feature>
<sequence>MAGRYRTIITLDADARRDRIAAGVGVALIHVAFALVLLSGLAPRFSQPTVAALRVFDVVPPLPPPPVVEPEPTIKRAAQPDGAAAPPALRALPKPVVAPTPIIPPPRQPITAPTKAAEGTASAAGAASLPGPGTGAGGVGDGLGSGARGSGTGGGGTGARLIRGAIVNRDYPSDARRAKLGGSVTVRFTVTADGRARGCSVMQSSGVATLDATTCRLVEQRFRYAPARDAAGNPIAEERGWRQRWWLEGETPPPGD</sequence>
<evidence type="ECO:0000256" key="5">
    <source>
        <dbReference type="ARBA" id="ARBA00022519"/>
    </source>
</evidence>
<keyword evidence="6 11" id="KW-0812">Transmembrane</keyword>
<keyword evidence="5" id="KW-0997">Cell inner membrane</keyword>
<dbReference type="EMBL" id="RCZK01000009">
    <property type="protein sequence ID" value="TPG10907.1"/>
    <property type="molecule type" value="Genomic_DNA"/>
</dbReference>
<organism evidence="13 14">
    <name type="scientific">Sphingomonas oligophenolica</name>
    <dbReference type="NCBI Taxonomy" id="301154"/>
    <lineage>
        <taxon>Bacteria</taxon>
        <taxon>Pseudomonadati</taxon>
        <taxon>Pseudomonadota</taxon>
        <taxon>Alphaproteobacteria</taxon>
        <taxon>Sphingomonadales</taxon>
        <taxon>Sphingomonadaceae</taxon>
        <taxon>Sphingomonas</taxon>
    </lineage>
</organism>
<dbReference type="PANTHER" id="PTHR33446:SF2">
    <property type="entry name" value="PROTEIN TONB"/>
    <property type="match status" value="1"/>
</dbReference>
<dbReference type="SUPFAM" id="SSF74653">
    <property type="entry name" value="TolA/TonB C-terminal domain"/>
    <property type="match status" value="1"/>
</dbReference>
<dbReference type="GO" id="GO:0055085">
    <property type="term" value="P:transmembrane transport"/>
    <property type="evidence" value="ECO:0007669"/>
    <property type="project" value="InterPro"/>
</dbReference>
<dbReference type="GO" id="GO:0015031">
    <property type="term" value="P:protein transport"/>
    <property type="evidence" value="ECO:0007669"/>
    <property type="project" value="UniProtKB-KW"/>
</dbReference>
<comment type="similarity">
    <text evidence="2">Belongs to the TonB family.</text>
</comment>
<dbReference type="AlphaFoldDB" id="A0A502CCL8"/>
<dbReference type="InterPro" id="IPR006260">
    <property type="entry name" value="TonB/TolA_C"/>
</dbReference>
<evidence type="ECO:0000259" key="12">
    <source>
        <dbReference type="PROSITE" id="PS52015"/>
    </source>
</evidence>
<feature type="compositionally biased region" description="Gly residues" evidence="10">
    <location>
        <begin position="132"/>
        <end position="158"/>
    </location>
</feature>
<accession>A0A502CCL8</accession>
<dbReference type="InterPro" id="IPR051045">
    <property type="entry name" value="TonB-dependent_transducer"/>
</dbReference>
<evidence type="ECO:0000313" key="13">
    <source>
        <dbReference type="EMBL" id="TPG10907.1"/>
    </source>
</evidence>
<gene>
    <name evidence="13" type="ORF">EAH84_11520</name>
</gene>